<dbReference type="CDD" id="cd05819">
    <property type="entry name" value="NHL"/>
    <property type="match status" value="1"/>
</dbReference>
<comment type="caution">
    <text evidence="4">The sequence shown here is derived from an EMBL/GenBank/DDBJ whole genome shotgun (WGS) entry which is preliminary data.</text>
</comment>
<evidence type="ECO:0000313" key="3">
    <source>
        <dbReference type="EMBL" id="CAF0934795.1"/>
    </source>
</evidence>
<evidence type="ECO:0000313" key="5">
    <source>
        <dbReference type="Proteomes" id="UP000663828"/>
    </source>
</evidence>
<proteinExistence type="predicted"/>
<feature type="repeat" description="NHL" evidence="2">
    <location>
        <begin position="400"/>
        <end position="424"/>
    </location>
</feature>
<reference evidence="4" key="1">
    <citation type="submission" date="2021-02" db="EMBL/GenBank/DDBJ databases">
        <authorList>
            <person name="Nowell W R."/>
        </authorList>
    </citation>
    <scope>NUCLEOTIDE SEQUENCE</scope>
</reference>
<evidence type="ECO:0000256" key="1">
    <source>
        <dbReference type="ARBA" id="ARBA00022737"/>
    </source>
</evidence>
<dbReference type="Proteomes" id="UP000663852">
    <property type="component" value="Unassembled WGS sequence"/>
</dbReference>
<evidence type="ECO:0000313" key="6">
    <source>
        <dbReference type="Proteomes" id="UP000663852"/>
    </source>
</evidence>
<dbReference type="Pfam" id="PF01436">
    <property type="entry name" value="NHL"/>
    <property type="match status" value="3"/>
</dbReference>
<protein>
    <submittedName>
        <fullName evidence="4">Uncharacterized protein</fullName>
    </submittedName>
</protein>
<dbReference type="Gene3D" id="2.120.10.30">
    <property type="entry name" value="TolB, C-terminal domain"/>
    <property type="match status" value="2"/>
</dbReference>
<dbReference type="OrthoDB" id="9975460at2759"/>
<dbReference type="PANTHER" id="PTHR24104">
    <property type="entry name" value="E3 UBIQUITIN-PROTEIN LIGASE NHLRC1-RELATED"/>
    <property type="match status" value="1"/>
</dbReference>
<gene>
    <name evidence="4" type="ORF">EDS130_LOCUS22947</name>
    <name evidence="3" type="ORF">XAT740_LOCUS9782</name>
</gene>
<dbReference type="SUPFAM" id="SSF101898">
    <property type="entry name" value="NHL repeat"/>
    <property type="match status" value="2"/>
</dbReference>
<dbReference type="AlphaFoldDB" id="A0A814T6Q6"/>
<sequence length="481" mass="54945">MATRLNKTRCIRCDKETTAVTCEGCLQLFCYDHLTEHRQELNKKLHHIALDCDHFRQTFSEPTTNSQKELFLKQIDQWEKDSIKIIQQTSNECRQLLIQHTIKNIHQIEMNLTKLMDEIREIRQEDDFNEINLEQFTAKLKQLQEQLDQPTDISIQQDSTTFISRIRVVISSGKYTSSKNIHINTTWRQDGSTVVGGNGEGNQLNQLYYPDGLCINDDGKIIYIADSSNHRIVEWKVDTNVGKVVAGGNGWGSGLDQLNCPTDVILDKTRNYLIICDYGNRRILKLSCQNWRNQRTLISDIDCSQLTMDNNGDLYVSDYEKHEVRRWKDGEANGTIVAGGNGKGEYLHQLNHPTFIFVDQDYSVYVADSGNDRVMKWEKDTKEGIVVAGGQGQGNTLSRLSNPQGVVVDHMGNVYVCDSWNHRIMRWCKGAREGSVVVGGNGYGQQPNQFAYPHGLTFDQQGNLYVIDCDNHRLQKFDVNL</sequence>
<dbReference type="EMBL" id="CAJNOJ010000123">
    <property type="protein sequence ID" value="CAF1157379.1"/>
    <property type="molecule type" value="Genomic_DNA"/>
</dbReference>
<evidence type="ECO:0000256" key="2">
    <source>
        <dbReference type="PROSITE-ProRule" id="PRU00504"/>
    </source>
</evidence>
<dbReference type="InterPro" id="IPR011042">
    <property type="entry name" value="6-blade_b-propeller_TolB-like"/>
</dbReference>
<keyword evidence="1" id="KW-0677">Repeat</keyword>
<evidence type="ECO:0000313" key="4">
    <source>
        <dbReference type="EMBL" id="CAF1157379.1"/>
    </source>
</evidence>
<dbReference type="EMBL" id="CAJNOR010000509">
    <property type="protein sequence ID" value="CAF0934795.1"/>
    <property type="molecule type" value="Genomic_DNA"/>
</dbReference>
<feature type="repeat" description="NHL" evidence="2">
    <location>
        <begin position="443"/>
        <end position="480"/>
    </location>
</feature>
<dbReference type="InterPro" id="IPR001258">
    <property type="entry name" value="NHL_repeat"/>
</dbReference>
<name>A0A814T6Q6_ADIRI</name>
<dbReference type="Proteomes" id="UP000663828">
    <property type="component" value="Unassembled WGS sequence"/>
</dbReference>
<dbReference type="InterPro" id="IPR050952">
    <property type="entry name" value="TRIM-NHL_E3_ligases"/>
</dbReference>
<accession>A0A814T6Q6</accession>
<dbReference type="PROSITE" id="PS51125">
    <property type="entry name" value="NHL"/>
    <property type="match status" value="2"/>
</dbReference>
<organism evidence="4 6">
    <name type="scientific">Adineta ricciae</name>
    <name type="common">Rotifer</name>
    <dbReference type="NCBI Taxonomy" id="249248"/>
    <lineage>
        <taxon>Eukaryota</taxon>
        <taxon>Metazoa</taxon>
        <taxon>Spiralia</taxon>
        <taxon>Gnathifera</taxon>
        <taxon>Rotifera</taxon>
        <taxon>Eurotatoria</taxon>
        <taxon>Bdelloidea</taxon>
        <taxon>Adinetida</taxon>
        <taxon>Adinetidae</taxon>
        <taxon>Adineta</taxon>
    </lineage>
</organism>
<keyword evidence="5" id="KW-1185">Reference proteome</keyword>